<dbReference type="EMBL" id="CM044706">
    <property type="protein sequence ID" value="KAI5656029.1"/>
    <property type="molecule type" value="Genomic_DNA"/>
</dbReference>
<reference evidence="2" key="1">
    <citation type="journal article" date="2023" name="Nat. Plants">
        <title>Single-cell RNA sequencing provides a high-resolution roadmap for understanding the multicellular compartmentation of specialized metabolism.</title>
        <authorList>
            <person name="Sun S."/>
            <person name="Shen X."/>
            <person name="Li Y."/>
            <person name="Li Y."/>
            <person name="Wang S."/>
            <person name="Li R."/>
            <person name="Zhang H."/>
            <person name="Shen G."/>
            <person name="Guo B."/>
            <person name="Wei J."/>
            <person name="Xu J."/>
            <person name="St-Pierre B."/>
            <person name="Chen S."/>
            <person name="Sun C."/>
        </authorList>
    </citation>
    <scope>NUCLEOTIDE SEQUENCE [LARGE SCALE GENOMIC DNA]</scope>
</reference>
<gene>
    <name evidence="1" type="ORF">M9H77_24822</name>
</gene>
<comment type="caution">
    <text evidence="1">The sequence shown here is derived from an EMBL/GenBank/DDBJ whole genome shotgun (WGS) entry which is preliminary data.</text>
</comment>
<dbReference type="Proteomes" id="UP001060085">
    <property type="component" value="Linkage Group LG06"/>
</dbReference>
<accession>A0ACC0A5Z6</accession>
<keyword evidence="2" id="KW-1185">Reference proteome</keyword>
<evidence type="ECO:0000313" key="1">
    <source>
        <dbReference type="EMBL" id="KAI5656029.1"/>
    </source>
</evidence>
<sequence length="329" mass="37672">MGLRNFELGWSRYLIMEGMIGFYRFYSSKSKVVDLKKLRPMILKRIEDRAKKYPLMAMVPVAREVLQARSVLYQGVSTLLQRFPVMSCRYCPEVCIGETGHLIRTCGGSRRLRKVNVHEWTKGSLADILVPVETYHLHNMFQKEIKHNERFDYDRVPAVLELCMQAGIHLSDEILYSSSSGLNDVDDAVARAQFASDHDMRLIAIETLKAWERLRCGVEKLLLVYPAKVCKHCSEVHVGPSGHKARLCGVFKYQSWRGTHFWRKAIVDDLVPPKIVWYRRPQDPPILKDEGRNYYGHAPAVVDLCTKAGVIPPAKYHCLMKVEGLSAPV</sequence>
<proteinExistence type="predicted"/>
<protein>
    <submittedName>
        <fullName evidence="1">Uncharacterized protein</fullName>
    </submittedName>
</protein>
<evidence type="ECO:0000313" key="2">
    <source>
        <dbReference type="Proteomes" id="UP001060085"/>
    </source>
</evidence>
<name>A0ACC0A5Z6_CATRO</name>
<organism evidence="1 2">
    <name type="scientific">Catharanthus roseus</name>
    <name type="common">Madagascar periwinkle</name>
    <name type="synonym">Vinca rosea</name>
    <dbReference type="NCBI Taxonomy" id="4058"/>
    <lineage>
        <taxon>Eukaryota</taxon>
        <taxon>Viridiplantae</taxon>
        <taxon>Streptophyta</taxon>
        <taxon>Embryophyta</taxon>
        <taxon>Tracheophyta</taxon>
        <taxon>Spermatophyta</taxon>
        <taxon>Magnoliopsida</taxon>
        <taxon>eudicotyledons</taxon>
        <taxon>Gunneridae</taxon>
        <taxon>Pentapetalae</taxon>
        <taxon>asterids</taxon>
        <taxon>lamiids</taxon>
        <taxon>Gentianales</taxon>
        <taxon>Apocynaceae</taxon>
        <taxon>Rauvolfioideae</taxon>
        <taxon>Vinceae</taxon>
        <taxon>Catharanthinae</taxon>
        <taxon>Catharanthus</taxon>
    </lineage>
</organism>